<reference evidence="4 5" key="1">
    <citation type="submission" date="2016-10" db="EMBL/GenBank/DDBJ databases">
        <authorList>
            <person name="Varghese N."/>
            <person name="Submissions S."/>
        </authorList>
    </citation>
    <scope>NUCLEOTIDE SEQUENCE [LARGE SCALE GENOMIC DNA]</scope>
    <source>
        <strain evidence="4 5">DSM 18839</strain>
    </source>
</reference>
<protein>
    <submittedName>
        <fullName evidence="4">L-amino acid N-acyltransferase YncA</fullName>
    </submittedName>
</protein>
<name>A0A8G2EX39_9PROT</name>
<dbReference type="InterPro" id="IPR050832">
    <property type="entry name" value="Bact_Acetyltransf"/>
</dbReference>
<dbReference type="CDD" id="cd04301">
    <property type="entry name" value="NAT_SF"/>
    <property type="match status" value="2"/>
</dbReference>
<accession>A0A8G2EX39</accession>
<dbReference type="RefSeq" id="WP_093151749.1">
    <property type="nucleotide sequence ID" value="NZ_FNBW01000009.1"/>
</dbReference>
<dbReference type="PROSITE" id="PS51186">
    <property type="entry name" value="GNAT"/>
    <property type="match status" value="2"/>
</dbReference>
<gene>
    <name evidence="4" type="ORF">SAMN05660686_03221</name>
</gene>
<dbReference type="InterPro" id="IPR016181">
    <property type="entry name" value="Acyl_CoA_acyltransferase"/>
</dbReference>
<proteinExistence type="predicted"/>
<organism evidence="4 5">
    <name type="scientific">Thalassobaculum litoreum DSM 18839</name>
    <dbReference type="NCBI Taxonomy" id="1123362"/>
    <lineage>
        <taxon>Bacteria</taxon>
        <taxon>Pseudomonadati</taxon>
        <taxon>Pseudomonadota</taxon>
        <taxon>Alphaproteobacteria</taxon>
        <taxon>Rhodospirillales</taxon>
        <taxon>Thalassobaculaceae</taxon>
        <taxon>Thalassobaculum</taxon>
    </lineage>
</organism>
<dbReference type="AlphaFoldDB" id="A0A8G2EX39"/>
<dbReference type="EMBL" id="FNBW01000009">
    <property type="protein sequence ID" value="SDG05205.1"/>
    <property type="molecule type" value="Genomic_DNA"/>
</dbReference>
<dbReference type="Proteomes" id="UP000198615">
    <property type="component" value="Unassembled WGS sequence"/>
</dbReference>
<keyword evidence="2 4" id="KW-0012">Acyltransferase</keyword>
<dbReference type="GO" id="GO:0016747">
    <property type="term" value="F:acyltransferase activity, transferring groups other than amino-acyl groups"/>
    <property type="evidence" value="ECO:0007669"/>
    <property type="project" value="InterPro"/>
</dbReference>
<keyword evidence="5" id="KW-1185">Reference proteome</keyword>
<dbReference type="InterPro" id="IPR000182">
    <property type="entry name" value="GNAT_dom"/>
</dbReference>
<evidence type="ECO:0000256" key="2">
    <source>
        <dbReference type="ARBA" id="ARBA00023315"/>
    </source>
</evidence>
<evidence type="ECO:0000256" key="1">
    <source>
        <dbReference type="ARBA" id="ARBA00022679"/>
    </source>
</evidence>
<sequence length="304" mass="34513">MIHYRPALASDAPAVARILRLSMRTAMPWLPDRHTPDEDLWFVENRMLPDARVTVVEEDGTVVGYMALSAVGDWIRHLYLLPSHWRRGFGTELLCRAQAETKELQLWAFQQNLPARRFYERHGFRAVDFTDGAGNEEKTPDVRYLWRADGSQFDAPPLTYREMTVADIPAALEMRFTTNENAITPEQLEQQYGVTVRSLTPRLSAELKGWLCAADGQVVGFAMADRSDGEVEVLAVRPGYEGFGIGRRLLELAVDWLREQGCSPIWLCATPNPDLRASAVYRHLGWRKTGRRVGADEVLELAER</sequence>
<evidence type="ECO:0000313" key="5">
    <source>
        <dbReference type="Proteomes" id="UP000198615"/>
    </source>
</evidence>
<dbReference type="Gene3D" id="3.40.630.30">
    <property type="match status" value="2"/>
</dbReference>
<dbReference type="SUPFAM" id="SSF55729">
    <property type="entry name" value="Acyl-CoA N-acyltransferases (Nat)"/>
    <property type="match status" value="2"/>
</dbReference>
<dbReference type="Pfam" id="PF00583">
    <property type="entry name" value="Acetyltransf_1"/>
    <property type="match status" value="2"/>
</dbReference>
<dbReference type="OrthoDB" id="7356080at2"/>
<keyword evidence="1 4" id="KW-0808">Transferase</keyword>
<feature type="domain" description="N-acetyltransferase" evidence="3">
    <location>
        <begin position="2"/>
        <end position="149"/>
    </location>
</feature>
<feature type="domain" description="N-acetyltransferase" evidence="3">
    <location>
        <begin position="158"/>
        <end position="304"/>
    </location>
</feature>
<evidence type="ECO:0000259" key="3">
    <source>
        <dbReference type="PROSITE" id="PS51186"/>
    </source>
</evidence>
<comment type="caution">
    <text evidence="4">The sequence shown here is derived from an EMBL/GenBank/DDBJ whole genome shotgun (WGS) entry which is preliminary data.</text>
</comment>
<dbReference type="PANTHER" id="PTHR43877">
    <property type="entry name" value="AMINOALKYLPHOSPHONATE N-ACETYLTRANSFERASE-RELATED-RELATED"/>
    <property type="match status" value="1"/>
</dbReference>
<evidence type="ECO:0000313" key="4">
    <source>
        <dbReference type="EMBL" id="SDG05205.1"/>
    </source>
</evidence>